<dbReference type="AlphaFoldDB" id="A0A2P4EY04"/>
<accession>A0A2P4EY04</accession>
<comment type="caution">
    <text evidence="1">The sequence shown here is derived from an EMBL/GenBank/DDBJ whole genome shotgun (WGS) entry which is preliminary data.</text>
</comment>
<dbReference type="InterPro" id="IPR003329">
    <property type="entry name" value="Cytidylyl_trans"/>
</dbReference>
<gene>
    <name evidence="1" type="primary">pseF</name>
    <name evidence="1" type="ORF">C1949_04850</name>
</gene>
<dbReference type="InterPro" id="IPR050793">
    <property type="entry name" value="CMP-NeuNAc_synthase"/>
</dbReference>
<evidence type="ECO:0000313" key="2">
    <source>
        <dbReference type="Proteomes" id="UP000243451"/>
    </source>
</evidence>
<dbReference type="NCBIfam" id="TIGR03584">
    <property type="entry name" value="PseF"/>
    <property type="match status" value="1"/>
</dbReference>
<dbReference type="PANTHER" id="PTHR21485">
    <property type="entry name" value="HAD SUPERFAMILY MEMBERS CMAS AND KDSC"/>
    <property type="match status" value="1"/>
</dbReference>
<dbReference type="InterPro" id="IPR029044">
    <property type="entry name" value="Nucleotide-diphossugar_trans"/>
</dbReference>
<dbReference type="SUPFAM" id="SSF53448">
    <property type="entry name" value="Nucleotide-diphospho-sugar transferases"/>
    <property type="match status" value="1"/>
</dbReference>
<protein>
    <submittedName>
        <fullName evidence="1">Pseudaminic acid cytidylyltransferase</fullName>
    </submittedName>
</protein>
<keyword evidence="2" id="KW-1185">Reference proteome</keyword>
<dbReference type="OrthoDB" id="9805604at2"/>
<dbReference type="Proteomes" id="UP000243451">
    <property type="component" value="Unassembled WGS sequence"/>
</dbReference>
<dbReference type="InterPro" id="IPR020039">
    <property type="entry name" value="PseF"/>
</dbReference>
<reference evidence="1 2" key="1">
    <citation type="submission" date="2018-01" db="EMBL/GenBank/DDBJ databases">
        <title>Draft genome of the type strain Pseudomonas oceani DSM 100277 isolated from the deep water in Okinawa trough, northwestern Pacific Ocean.</title>
        <authorList>
            <person name="Gomila M."/>
            <person name="Mulet M."/>
            <person name="Garcia-Valdes E."/>
            <person name="Lalucat J."/>
        </authorList>
    </citation>
    <scope>NUCLEOTIDE SEQUENCE [LARGE SCALE GENOMIC DNA]</scope>
    <source>
        <strain evidence="1 2">DSM 100277</strain>
    </source>
</reference>
<dbReference type="CDD" id="cd02513">
    <property type="entry name" value="CMP-NeuAc_Synthase"/>
    <property type="match status" value="1"/>
</dbReference>
<sequence length="231" mass="25882">MRLAVIPARGGSKRIPRKNCRLFFGKPMIAWSIEAALQSGLFDHVVVSTDDEEIASIARDFGADVPFFRSPDLSGDLVATRPVVNDAIHRIGALYGPPSQVCCLYATAPFVTPEDLVAAHAMMAQGGVEFVFSVAKYSYHIQRALRVNSKGFVEMCEPEYAASRSQDLEDRFHDAGQFYWGRADAFLSNKSALRAASLPYVMPRERVQDIDTPEDWRFAELLFRLLHEQHD</sequence>
<proteinExistence type="predicted"/>
<dbReference type="PANTHER" id="PTHR21485:SF6">
    <property type="entry name" value="N-ACYLNEURAMINATE CYTIDYLYLTRANSFERASE-RELATED"/>
    <property type="match status" value="1"/>
</dbReference>
<evidence type="ECO:0000313" key="1">
    <source>
        <dbReference type="EMBL" id="POB05102.1"/>
    </source>
</evidence>
<dbReference type="Pfam" id="PF02348">
    <property type="entry name" value="CTP_transf_3"/>
    <property type="match status" value="1"/>
</dbReference>
<dbReference type="Gene3D" id="3.90.550.10">
    <property type="entry name" value="Spore Coat Polysaccharide Biosynthesis Protein SpsA, Chain A"/>
    <property type="match status" value="1"/>
</dbReference>
<name>A0A2P4EY04_9GAMM</name>
<dbReference type="RefSeq" id="WP_104737340.1">
    <property type="nucleotide sequence ID" value="NZ_BMHR01000001.1"/>
</dbReference>
<dbReference type="GO" id="GO:0008781">
    <property type="term" value="F:N-acylneuraminate cytidylyltransferase activity"/>
    <property type="evidence" value="ECO:0007669"/>
    <property type="project" value="TreeGrafter"/>
</dbReference>
<keyword evidence="1" id="KW-0548">Nucleotidyltransferase</keyword>
<organism evidence="1 2">
    <name type="scientific">Halopseudomonas oceani</name>
    <dbReference type="NCBI Taxonomy" id="1708783"/>
    <lineage>
        <taxon>Bacteria</taxon>
        <taxon>Pseudomonadati</taxon>
        <taxon>Pseudomonadota</taxon>
        <taxon>Gammaproteobacteria</taxon>
        <taxon>Pseudomonadales</taxon>
        <taxon>Pseudomonadaceae</taxon>
        <taxon>Halopseudomonas</taxon>
    </lineage>
</organism>
<keyword evidence="1" id="KW-0808">Transferase</keyword>
<dbReference type="EMBL" id="PPSK01000003">
    <property type="protein sequence ID" value="POB05102.1"/>
    <property type="molecule type" value="Genomic_DNA"/>
</dbReference>